<dbReference type="RefSeq" id="WP_257595232.1">
    <property type="nucleotide sequence ID" value="NZ_JANKHH010000003.1"/>
</dbReference>
<proteinExistence type="predicted"/>
<reference evidence="1 2" key="1">
    <citation type="submission" date="2022-08" db="EMBL/GenBank/DDBJ databases">
        <title>Polyphasic taxonomy analysis of Qipengyuania sp.RS5-5.</title>
        <authorList>
            <person name="Xamxidin M."/>
            <person name="Wu M."/>
        </authorList>
    </citation>
    <scope>NUCLEOTIDE SEQUENCE [LARGE SCALE GENOMIC DNA]</scope>
    <source>
        <strain evidence="1 2">RS5-5</strain>
    </source>
</reference>
<accession>A0ABT1XP91</accession>
<protein>
    <submittedName>
        <fullName evidence="1">Uncharacterized protein</fullName>
    </submittedName>
</protein>
<evidence type="ECO:0000313" key="2">
    <source>
        <dbReference type="Proteomes" id="UP001206067"/>
    </source>
</evidence>
<comment type="caution">
    <text evidence="1">The sequence shown here is derived from an EMBL/GenBank/DDBJ whole genome shotgun (WGS) entry which is preliminary data.</text>
</comment>
<evidence type="ECO:0000313" key="1">
    <source>
        <dbReference type="EMBL" id="MCR2833468.1"/>
    </source>
</evidence>
<gene>
    <name evidence="1" type="ORF">NSO95_05895</name>
</gene>
<organism evidence="1 2">
    <name type="scientific">Parerythrobacter lacustris</name>
    <dbReference type="NCBI Taxonomy" id="2969984"/>
    <lineage>
        <taxon>Bacteria</taxon>
        <taxon>Pseudomonadati</taxon>
        <taxon>Pseudomonadota</taxon>
        <taxon>Alphaproteobacteria</taxon>
        <taxon>Sphingomonadales</taxon>
        <taxon>Erythrobacteraceae</taxon>
        <taxon>Parerythrobacter</taxon>
    </lineage>
</organism>
<sequence>MNLTKPKFLIVSDQKWVLKKLPVVRNILSECPQLADVELVYDYRRLTPKVSKGRIEQEWFQEHISRQAILDGYLGAVFVASLAQAKRWKLKSGLRGSHFSDGDGFIEAWAAANSSSVVRFKDKSRRDLLPKVICHELGHGFTELGLTELEVHDFDYQTSINNIDGFYRELRLGDERPSLLKRLMFRLQVLLDIVRSPNP</sequence>
<keyword evidence="2" id="KW-1185">Reference proteome</keyword>
<dbReference type="EMBL" id="JANKHH010000003">
    <property type="protein sequence ID" value="MCR2833468.1"/>
    <property type="molecule type" value="Genomic_DNA"/>
</dbReference>
<name>A0ABT1XP91_9SPHN</name>
<dbReference type="Proteomes" id="UP001206067">
    <property type="component" value="Unassembled WGS sequence"/>
</dbReference>